<sequence>MAPHGNPHRPTCEQDLIRHDNEPFRKLRQTGRVLVLCNAESTSFTRAKRPQVCLARSADFVLNLDTWPRGQLATKDRHINKSATTSPLNPHRVKPTAK</sequence>
<dbReference type="EMBL" id="JAINUG010000011">
    <property type="protein sequence ID" value="KAJ8414946.1"/>
    <property type="molecule type" value="Genomic_DNA"/>
</dbReference>
<dbReference type="Proteomes" id="UP001221898">
    <property type="component" value="Unassembled WGS sequence"/>
</dbReference>
<protein>
    <submittedName>
        <fullName evidence="2">Uncharacterized protein</fullName>
    </submittedName>
</protein>
<dbReference type="AlphaFoldDB" id="A0AAD7T5X6"/>
<organism evidence="2 3">
    <name type="scientific">Aldrovandia affinis</name>
    <dbReference type="NCBI Taxonomy" id="143900"/>
    <lineage>
        <taxon>Eukaryota</taxon>
        <taxon>Metazoa</taxon>
        <taxon>Chordata</taxon>
        <taxon>Craniata</taxon>
        <taxon>Vertebrata</taxon>
        <taxon>Euteleostomi</taxon>
        <taxon>Actinopterygii</taxon>
        <taxon>Neopterygii</taxon>
        <taxon>Teleostei</taxon>
        <taxon>Notacanthiformes</taxon>
        <taxon>Halosauridae</taxon>
        <taxon>Aldrovandia</taxon>
    </lineage>
</organism>
<comment type="caution">
    <text evidence="2">The sequence shown here is derived from an EMBL/GenBank/DDBJ whole genome shotgun (WGS) entry which is preliminary data.</text>
</comment>
<evidence type="ECO:0000313" key="3">
    <source>
        <dbReference type="Proteomes" id="UP001221898"/>
    </source>
</evidence>
<feature type="region of interest" description="Disordered" evidence="1">
    <location>
        <begin position="72"/>
        <end position="98"/>
    </location>
</feature>
<gene>
    <name evidence="2" type="ORF">AAFF_G00024690</name>
</gene>
<proteinExistence type="predicted"/>
<reference evidence="2" key="1">
    <citation type="journal article" date="2023" name="Science">
        <title>Genome structures resolve the early diversification of teleost fishes.</title>
        <authorList>
            <person name="Parey E."/>
            <person name="Louis A."/>
            <person name="Montfort J."/>
            <person name="Bouchez O."/>
            <person name="Roques C."/>
            <person name="Iampietro C."/>
            <person name="Lluch J."/>
            <person name="Castinel A."/>
            <person name="Donnadieu C."/>
            <person name="Desvignes T."/>
            <person name="Floi Bucao C."/>
            <person name="Jouanno E."/>
            <person name="Wen M."/>
            <person name="Mejri S."/>
            <person name="Dirks R."/>
            <person name="Jansen H."/>
            <person name="Henkel C."/>
            <person name="Chen W.J."/>
            <person name="Zahm M."/>
            <person name="Cabau C."/>
            <person name="Klopp C."/>
            <person name="Thompson A.W."/>
            <person name="Robinson-Rechavi M."/>
            <person name="Braasch I."/>
            <person name="Lecointre G."/>
            <person name="Bobe J."/>
            <person name="Postlethwait J.H."/>
            <person name="Berthelot C."/>
            <person name="Roest Crollius H."/>
            <person name="Guiguen Y."/>
        </authorList>
    </citation>
    <scope>NUCLEOTIDE SEQUENCE</scope>
    <source>
        <strain evidence="2">NC1722</strain>
    </source>
</reference>
<accession>A0AAD7T5X6</accession>
<evidence type="ECO:0000256" key="1">
    <source>
        <dbReference type="SAM" id="MobiDB-lite"/>
    </source>
</evidence>
<keyword evidence="3" id="KW-1185">Reference proteome</keyword>
<name>A0AAD7T5X6_9TELE</name>
<evidence type="ECO:0000313" key="2">
    <source>
        <dbReference type="EMBL" id="KAJ8414946.1"/>
    </source>
</evidence>